<dbReference type="PANTHER" id="PTHR43831">
    <property type="entry name" value="ISOBUTYRYL-COA DEHYDROGENASE"/>
    <property type="match status" value="1"/>
</dbReference>
<dbReference type="InterPro" id="IPR006091">
    <property type="entry name" value="Acyl-CoA_Oxase/DH_mid-dom"/>
</dbReference>
<evidence type="ECO:0000256" key="2">
    <source>
        <dbReference type="ARBA" id="ARBA00009347"/>
    </source>
</evidence>
<dbReference type="SUPFAM" id="SSF47203">
    <property type="entry name" value="Acyl-CoA dehydrogenase C-terminal domain-like"/>
    <property type="match status" value="1"/>
</dbReference>
<dbReference type="InterPro" id="IPR037069">
    <property type="entry name" value="AcylCoA_DH/ox_N_sf"/>
</dbReference>
<organism evidence="9 10">
    <name type="scientific">Microbacterium pumilum</name>
    <dbReference type="NCBI Taxonomy" id="344165"/>
    <lineage>
        <taxon>Bacteria</taxon>
        <taxon>Bacillati</taxon>
        <taxon>Actinomycetota</taxon>
        <taxon>Actinomycetes</taxon>
        <taxon>Micrococcales</taxon>
        <taxon>Microbacteriaceae</taxon>
        <taxon>Microbacterium</taxon>
    </lineage>
</organism>
<gene>
    <name evidence="9" type="ORF">GCM10009777_05100</name>
</gene>
<comment type="similarity">
    <text evidence="2 5">Belongs to the acyl-CoA dehydrogenase family.</text>
</comment>
<dbReference type="Gene3D" id="1.10.540.10">
    <property type="entry name" value="Acyl-CoA dehydrogenase/oxidase, N-terminal domain"/>
    <property type="match status" value="1"/>
</dbReference>
<dbReference type="RefSeq" id="WP_344058217.1">
    <property type="nucleotide sequence ID" value="NZ_BAAAOH010000001.1"/>
</dbReference>
<evidence type="ECO:0000256" key="4">
    <source>
        <dbReference type="ARBA" id="ARBA00022827"/>
    </source>
</evidence>
<evidence type="ECO:0000259" key="7">
    <source>
        <dbReference type="Pfam" id="PF02770"/>
    </source>
</evidence>
<dbReference type="PIRSF" id="PIRSF016578">
    <property type="entry name" value="HsaA"/>
    <property type="match status" value="1"/>
</dbReference>
<feature type="domain" description="Acyl-CoA dehydrogenase/oxidase C-terminal" evidence="6">
    <location>
        <begin position="242"/>
        <end position="391"/>
    </location>
</feature>
<feature type="domain" description="Acyl-CoA oxidase/dehydrogenase middle" evidence="7">
    <location>
        <begin position="125"/>
        <end position="230"/>
    </location>
</feature>
<sequence length="396" mass="42246">MTMTLTPTTSDERAAILDAVRDFAQSELAPHALEWDEQKHFPREALGRAGELGLGGIYVREDVGGSELSRSDTAAIIEELAYADPAIAAYISIHNMVAWMIDTYGSDEQRQLWLPRLTAMTDFGAYCLTEPGAGSDAAALATSAIRVADGQGGEEYVLTGVKQFISGAGEASVYVVMARTDPSTGSGTGGARGISAFLVPADAPGLSFGANEKKMGWNAQPTRQVILDAVRVPASALLGVEGQGFKIAMSGLNGGRVSIAACSLGGAQFALDRALRYVHERYTFGEPLAEKQAVVFALADMATELRAARALVRDAAIALDEKSPDVAMQCAMAKRFATDTGFRIANEALQLHGGYGYLHEYGIEKVVRDLRVHQILEGTNEIMRVIIGRELVEGSR</sequence>
<evidence type="ECO:0000256" key="5">
    <source>
        <dbReference type="RuleBase" id="RU362125"/>
    </source>
</evidence>
<keyword evidence="4 5" id="KW-0274">FAD</keyword>
<dbReference type="InterPro" id="IPR036250">
    <property type="entry name" value="AcylCo_DH-like_C"/>
</dbReference>
<reference evidence="10" key="1">
    <citation type="journal article" date="2019" name="Int. J. Syst. Evol. Microbiol.">
        <title>The Global Catalogue of Microorganisms (GCM) 10K type strain sequencing project: providing services to taxonomists for standard genome sequencing and annotation.</title>
        <authorList>
            <consortium name="The Broad Institute Genomics Platform"/>
            <consortium name="The Broad Institute Genome Sequencing Center for Infectious Disease"/>
            <person name="Wu L."/>
            <person name="Ma J."/>
        </authorList>
    </citation>
    <scope>NUCLEOTIDE SEQUENCE [LARGE SCALE GENOMIC DNA]</scope>
    <source>
        <strain evidence="10">JCM 14902</strain>
    </source>
</reference>
<comment type="cofactor">
    <cofactor evidence="1 5">
        <name>FAD</name>
        <dbReference type="ChEBI" id="CHEBI:57692"/>
    </cofactor>
</comment>
<evidence type="ECO:0000259" key="6">
    <source>
        <dbReference type="Pfam" id="PF00441"/>
    </source>
</evidence>
<dbReference type="PROSITE" id="PS00073">
    <property type="entry name" value="ACYL_COA_DH_2"/>
    <property type="match status" value="1"/>
</dbReference>
<dbReference type="InterPro" id="IPR046373">
    <property type="entry name" value="Acyl-CoA_Oxase/DH_mid-dom_sf"/>
</dbReference>
<accession>A0ABP5D7K8</accession>
<dbReference type="Pfam" id="PF02770">
    <property type="entry name" value="Acyl-CoA_dh_M"/>
    <property type="match status" value="1"/>
</dbReference>
<dbReference type="Gene3D" id="2.40.110.10">
    <property type="entry name" value="Butyryl-CoA Dehydrogenase, subunit A, domain 2"/>
    <property type="match status" value="1"/>
</dbReference>
<dbReference type="Gene3D" id="1.20.140.10">
    <property type="entry name" value="Butyryl-CoA Dehydrogenase, subunit A, domain 3"/>
    <property type="match status" value="1"/>
</dbReference>
<feature type="domain" description="Acyl-CoA dehydrogenase/oxidase N-terminal" evidence="8">
    <location>
        <begin position="10"/>
        <end position="120"/>
    </location>
</feature>
<dbReference type="InterPro" id="IPR009075">
    <property type="entry name" value="AcylCo_DH/oxidase_C"/>
</dbReference>
<keyword evidence="5" id="KW-0560">Oxidoreductase</keyword>
<name>A0ABP5D7K8_9MICO</name>
<dbReference type="EMBL" id="BAAAOH010000001">
    <property type="protein sequence ID" value="GAA1975210.1"/>
    <property type="molecule type" value="Genomic_DNA"/>
</dbReference>
<dbReference type="PANTHER" id="PTHR43831:SF1">
    <property type="entry name" value="ISOBUTYRYL-COA DEHYDROGENASE, MITOCHONDRIAL"/>
    <property type="match status" value="1"/>
</dbReference>
<dbReference type="Pfam" id="PF02771">
    <property type="entry name" value="Acyl-CoA_dh_N"/>
    <property type="match status" value="1"/>
</dbReference>
<dbReference type="InterPro" id="IPR052547">
    <property type="entry name" value="Mito_Isobutyryl-CoADH"/>
</dbReference>
<evidence type="ECO:0000256" key="1">
    <source>
        <dbReference type="ARBA" id="ARBA00001974"/>
    </source>
</evidence>
<evidence type="ECO:0000256" key="3">
    <source>
        <dbReference type="ARBA" id="ARBA00022630"/>
    </source>
</evidence>
<protein>
    <submittedName>
        <fullName evidence="9">Isobutyryl-CoA dehydrogenase</fullName>
    </submittedName>
</protein>
<evidence type="ECO:0000313" key="10">
    <source>
        <dbReference type="Proteomes" id="UP001500326"/>
    </source>
</evidence>
<dbReference type="Proteomes" id="UP001500326">
    <property type="component" value="Unassembled WGS sequence"/>
</dbReference>
<proteinExistence type="inferred from homology"/>
<dbReference type="InterPro" id="IPR006089">
    <property type="entry name" value="Acyl-CoA_DH_CS"/>
</dbReference>
<comment type="caution">
    <text evidence="9">The sequence shown here is derived from an EMBL/GenBank/DDBJ whole genome shotgun (WGS) entry which is preliminary data.</text>
</comment>
<dbReference type="InterPro" id="IPR013786">
    <property type="entry name" value="AcylCoA_DH/ox_N"/>
</dbReference>
<keyword evidence="10" id="KW-1185">Reference proteome</keyword>
<dbReference type="PROSITE" id="PS00072">
    <property type="entry name" value="ACYL_COA_DH_1"/>
    <property type="match status" value="1"/>
</dbReference>
<evidence type="ECO:0000259" key="8">
    <source>
        <dbReference type="Pfam" id="PF02771"/>
    </source>
</evidence>
<dbReference type="SUPFAM" id="SSF56645">
    <property type="entry name" value="Acyl-CoA dehydrogenase NM domain-like"/>
    <property type="match status" value="1"/>
</dbReference>
<evidence type="ECO:0000313" key="9">
    <source>
        <dbReference type="EMBL" id="GAA1975210.1"/>
    </source>
</evidence>
<keyword evidence="3 5" id="KW-0285">Flavoprotein</keyword>
<dbReference type="Pfam" id="PF00441">
    <property type="entry name" value="Acyl-CoA_dh_1"/>
    <property type="match status" value="1"/>
</dbReference>
<dbReference type="InterPro" id="IPR009100">
    <property type="entry name" value="AcylCoA_DH/oxidase_NM_dom_sf"/>
</dbReference>